<gene>
    <name evidence="2" type="ORF">O1G21_18685</name>
</gene>
<evidence type="ECO:0000259" key="1">
    <source>
        <dbReference type="Pfam" id="PF19054"/>
    </source>
</evidence>
<organism evidence="2 3">
    <name type="scientific">Kitasatospora cathayae</name>
    <dbReference type="NCBI Taxonomy" id="3004092"/>
    <lineage>
        <taxon>Bacteria</taxon>
        <taxon>Bacillati</taxon>
        <taxon>Actinomycetota</taxon>
        <taxon>Actinomycetes</taxon>
        <taxon>Kitasatosporales</taxon>
        <taxon>Streptomycetaceae</taxon>
        <taxon>Kitasatospora</taxon>
    </lineage>
</organism>
<reference evidence="3" key="1">
    <citation type="submission" date="2022-12" db="EMBL/GenBank/DDBJ databases">
        <authorList>
            <person name="Mo P."/>
        </authorList>
    </citation>
    <scope>NUCLEOTIDE SEQUENCE [LARGE SCALE GENOMIC DNA]</scope>
    <source>
        <strain evidence="3">HUAS 3-15</strain>
    </source>
</reference>
<evidence type="ECO:0000313" key="2">
    <source>
        <dbReference type="EMBL" id="WBP87667.1"/>
    </source>
</evidence>
<dbReference type="Proteomes" id="UP001212821">
    <property type="component" value="Chromosome"/>
</dbReference>
<dbReference type="InterPro" id="IPR043917">
    <property type="entry name" value="DUF5753"/>
</dbReference>
<feature type="domain" description="DUF5753" evidence="1">
    <location>
        <begin position="80"/>
        <end position="248"/>
    </location>
</feature>
<accession>A0ABY7Q563</accession>
<proteinExistence type="predicted"/>
<keyword evidence="3" id="KW-1185">Reference proteome</keyword>
<dbReference type="EMBL" id="CP115450">
    <property type="protein sequence ID" value="WBP87667.1"/>
    <property type="molecule type" value="Genomic_DNA"/>
</dbReference>
<evidence type="ECO:0000313" key="3">
    <source>
        <dbReference type="Proteomes" id="UP001212821"/>
    </source>
</evidence>
<name>A0ABY7Q563_9ACTN</name>
<sequence length="276" mass="30875">MDANVAVQTAAAHVGMRGPQLNHIEAARTGLDEIRMRELAALYGCTDEEYLATLAALGASDGRGWWSSHKRRVPAFALDLAELEHWSNRAYLNYETFLIPGMLQTKEYMRQLFTTGGYPLSPEQLDNTVAFRLDRQQILDTPTEFHFVIHEAALLMSFAGRDVMRRQLAHLLAASEKPNVTLQVLPFSARATPPYSGPFLITEPASAHLATVIIDSPGELAFHDLPETVRKFRSRFDELHRLALPPGSASTSSDPYSERDSWGVIQHIKHGLELER</sequence>
<protein>
    <submittedName>
        <fullName evidence="2">DUF5753 domain-containing protein</fullName>
    </submittedName>
</protein>
<dbReference type="Pfam" id="PF19054">
    <property type="entry name" value="DUF5753"/>
    <property type="match status" value="1"/>
</dbReference>